<evidence type="ECO:0000313" key="3">
    <source>
        <dbReference type="Proteomes" id="UP000280307"/>
    </source>
</evidence>
<keyword evidence="2" id="KW-0238">DNA-binding</keyword>
<protein>
    <submittedName>
        <fullName evidence="2">DNA-binding protein</fullName>
    </submittedName>
</protein>
<organism evidence="2 3">
    <name type="scientific">Candidatus Viridilinea halotolerans</name>
    <dbReference type="NCBI Taxonomy" id="2491704"/>
    <lineage>
        <taxon>Bacteria</taxon>
        <taxon>Bacillati</taxon>
        <taxon>Chloroflexota</taxon>
        <taxon>Chloroflexia</taxon>
        <taxon>Chloroflexales</taxon>
        <taxon>Chloroflexineae</taxon>
        <taxon>Oscillochloridaceae</taxon>
        <taxon>Candidatus Viridilinea</taxon>
    </lineage>
</organism>
<gene>
    <name evidence="2" type="ORF">EI684_09620</name>
</gene>
<dbReference type="NCBIfam" id="TIGR01764">
    <property type="entry name" value="excise"/>
    <property type="match status" value="1"/>
</dbReference>
<dbReference type="InterPro" id="IPR010093">
    <property type="entry name" value="SinI_DNA-bd"/>
</dbReference>
<proteinExistence type="predicted"/>
<sequence length="95" mass="10344">MAEAQPLGSILTVDEVADYLRVSRATVCRWCASGKLPAFKIGKGWRVRHGELEGFIRQQRGGDRHESALKPTNLGQLAHDRAPIALHAGNGTEPT</sequence>
<dbReference type="AlphaFoldDB" id="A0A426U0Y4"/>
<dbReference type="Proteomes" id="UP000280307">
    <property type="component" value="Unassembled WGS sequence"/>
</dbReference>
<dbReference type="EMBL" id="RSAS01000372">
    <property type="protein sequence ID" value="RRR72833.1"/>
    <property type="molecule type" value="Genomic_DNA"/>
</dbReference>
<dbReference type="Pfam" id="PF12728">
    <property type="entry name" value="HTH_17"/>
    <property type="match status" value="1"/>
</dbReference>
<name>A0A426U0Y4_9CHLR</name>
<accession>A0A426U0Y4</accession>
<evidence type="ECO:0000313" key="2">
    <source>
        <dbReference type="EMBL" id="RRR72833.1"/>
    </source>
</evidence>
<dbReference type="SUPFAM" id="SSF46955">
    <property type="entry name" value="Putative DNA-binding domain"/>
    <property type="match status" value="1"/>
</dbReference>
<feature type="domain" description="Helix-turn-helix" evidence="1">
    <location>
        <begin position="11"/>
        <end position="60"/>
    </location>
</feature>
<dbReference type="InterPro" id="IPR009061">
    <property type="entry name" value="DNA-bd_dom_put_sf"/>
</dbReference>
<dbReference type="GO" id="GO:0003677">
    <property type="term" value="F:DNA binding"/>
    <property type="evidence" value="ECO:0007669"/>
    <property type="project" value="UniProtKB-KW"/>
</dbReference>
<evidence type="ECO:0000259" key="1">
    <source>
        <dbReference type="Pfam" id="PF12728"/>
    </source>
</evidence>
<dbReference type="InterPro" id="IPR041657">
    <property type="entry name" value="HTH_17"/>
</dbReference>
<comment type="caution">
    <text evidence="2">The sequence shown here is derived from an EMBL/GenBank/DDBJ whole genome shotgun (WGS) entry which is preliminary data.</text>
</comment>
<reference evidence="2 3" key="1">
    <citation type="submission" date="2018-12" db="EMBL/GenBank/DDBJ databases">
        <title>Genome Sequence of Candidatus Viridilinea halotolerans isolated from saline sulfide-rich spring.</title>
        <authorList>
            <person name="Grouzdev D.S."/>
            <person name="Burganskaya E.I."/>
            <person name="Krutkina M.S."/>
            <person name="Sukhacheva M.V."/>
            <person name="Gorlenko V.M."/>
        </authorList>
    </citation>
    <scope>NUCLEOTIDE SEQUENCE [LARGE SCALE GENOMIC DNA]</scope>
    <source>
        <strain evidence="2">Chok-6</strain>
    </source>
</reference>